<dbReference type="PROSITE" id="PS50818">
    <property type="entry name" value="INTEIN_C_TER"/>
    <property type="match status" value="1"/>
</dbReference>
<keyword evidence="2" id="KW-0651">Protein splicing</keyword>
<dbReference type="GO" id="GO:0016539">
    <property type="term" value="P:intein-mediated protein splicing"/>
    <property type="evidence" value="ECO:0007669"/>
    <property type="project" value="InterPro"/>
</dbReference>
<dbReference type="Pfam" id="PF00589">
    <property type="entry name" value="Phage_integrase"/>
    <property type="match status" value="1"/>
</dbReference>
<dbReference type="Proteomes" id="UP000177126">
    <property type="component" value="Unassembled WGS sequence"/>
</dbReference>
<name>A0A1G2FRN8_9BACT</name>
<dbReference type="InterPro" id="IPR036844">
    <property type="entry name" value="Hint_dom_sf"/>
</dbReference>
<dbReference type="SUPFAM" id="SSF55608">
    <property type="entry name" value="Homing endonucleases"/>
    <property type="match status" value="2"/>
</dbReference>
<keyword evidence="1" id="KW-0068">Autocatalytic cleavage</keyword>
<dbReference type="PRINTS" id="PR00379">
    <property type="entry name" value="INTEIN"/>
</dbReference>
<dbReference type="InterPro" id="IPR003586">
    <property type="entry name" value="Hint_dom_C"/>
</dbReference>
<dbReference type="InterPro" id="IPR004860">
    <property type="entry name" value="LAGLIDADG_dom"/>
</dbReference>
<dbReference type="Pfam" id="PF14890">
    <property type="entry name" value="Intein_splicing"/>
    <property type="match status" value="1"/>
</dbReference>
<sequence length="445" mass="51525">MDFNVGVIKDKRVQQKASHRTDKLLSIWAGGHELVCTPKHRLFTLGQDGICEIEAWQVKKRMFLAGVKQIDQSGKKVLHPEIWRLIGYILGDGCINERFRGIKIYDKDRSFLEFYQKLFVKHFGKKPFLRERKTNSFELICYSNKIVAFFRIYIPKLLSAKKRIPAQLFSATKAEIAAFIAGFYDAEGNSGSTIRIFSASKDLQKDLQMLFMRLGIESYLSPRHRRVKLPQGKIVENDIYTLHIINRNSQKKFKQEIKTLKKVATPHKIEKREDDKIPAQLIVGDLLDTVKKLGITGFVHDLGQRHNIKHVRRYRRLAPTRYTLKKIIDSAEHFNRKSLLFPIIAKIKNLVTNENLIWFRVKEIKEILAREEVFDFGVEATHNLITDGFVSHNSFATDLLMSGADIRSVQAMLGHSSITTTQIYTHITDKQLREIHKNFHGKKRG</sequence>
<dbReference type="Gene3D" id="3.10.28.10">
    <property type="entry name" value="Homing endonucleases"/>
    <property type="match status" value="1"/>
</dbReference>
<evidence type="ECO:0000259" key="5">
    <source>
        <dbReference type="PROSITE" id="PS51898"/>
    </source>
</evidence>
<reference evidence="6 7" key="1">
    <citation type="journal article" date="2016" name="Nat. Commun.">
        <title>Thousands of microbial genomes shed light on interconnected biogeochemical processes in an aquifer system.</title>
        <authorList>
            <person name="Anantharaman K."/>
            <person name="Brown C.T."/>
            <person name="Hug L.A."/>
            <person name="Sharon I."/>
            <person name="Castelle C.J."/>
            <person name="Probst A.J."/>
            <person name="Thomas B.C."/>
            <person name="Singh A."/>
            <person name="Wilkins M.J."/>
            <person name="Karaoz U."/>
            <person name="Brodie E.L."/>
            <person name="Williams K.H."/>
            <person name="Hubbard S.S."/>
            <person name="Banfield J.F."/>
        </authorList>
    </citation>
    <scope>NUCLEOTIDE SEQUENCE [LARGE SCALE GENOMIC DNA]</scope>
</reference>
<dbReference type="NCBIfam" id="TIGR01443">
    <property type="entry name" value="intein_Cterm"/>
    <property type="match status" value="1"/>
</dbReference>
<dbReference type="AlphaFoldDB" id="A0A1G2FRN8"/>
<feature type="domain" description="DOD-type homing endonuclease" evidence="4">
    <location>
        <begin position="85"/>
        <end position="216"/>
    </location>
</feature>
<proteinExistence type="predicted"/>
<dbReference type="Pfam" id="PF14528">
    <property type="entry name" value="LAGLIDADG_3"/>
    <property type="match status" value="2"/>
</dbReference>
<feature type="domain" description="Tyr recombinase" evidence="5">
    <location>
        <begin position="247"/>
        <end position="437"/>
    </location>
</feature>
<dbReference type="Gene3D" id="2.170.16.10">
    <property type="entry name" value="Hedgehog/Intein (Hint) domain"/>
    <property type="match status" value="2"/>
</dbReference>
<protein>
    <recommendedName>
        <fullName evidence="8">DOD-type homing endonuclease domain-containing protein</fullName>
    </recommendedName>
</protein>
<dbReference type="SUPFAM" id="SSF56349">
    <property type="entry name" value="DNA breaking-rejoining enzymes"/>
    <property type="match status" value="1"/>
</dbReference>
<dbReference type="InterPro" id="IPR027434">
    <property type="entry name" value="Homing_endonucl"/>
</dbReference>
<accession>A0A1G2FRN8</accession>
<dbReference type="PROSITE" id="PS50819">
    <property type="entry name" value="INTEIN_ENDONUCLEASE"/>
    <property type="match status" value="1"/>
</dbReference>
<dbReference type="CDD" id="cd00081">
    <property type="entry name" value="Hint"/>
    <property type="match status" value="1"/>
</dbReference>
<dbReference type="Gene3D" id="1.10.443.10">
    <property type="entry name" value="Intergrase catalytic core"/>
    <property type="match status" value="1"/>
</dbReference>
<dbReference type="PROSITE" id="PS51898">
    <property type="entry name" value="TYR_RECOMBINASE"/>
    <property type="match status" value="1"/>
</dbReference>
<comment type="caution">
    <text evidence="6">The sequence shown here is derived from an EMBL/GenBank/DDBJ whole genome shotgun (WGS) entry which is preliminary data.</text>
</comment>
<dbReference type="InterPro" id="IPR030934">
    <property type="entry name" value="Intein_C"/>
</dbReference>
<dbReference type="InterPro" id="IPR002104">
    <property type="entry name" value="Integrase_catalytic"/>
</dbReference>
<dbReference type="GO" id="GO:0003677">
    <property type="term" value="F:DNA binding"/>
    <property type="evidence" value="ECO:0007669"/>
    <property type="project" value="InterPro"/>
</dbReference>
<dbReference type="SMART" id="SM00305">
    <property type="entry name" value="HintC"/>
    <property type="match status" value="1"/>
</dbReference>
<dbReference type="SUPFAM" id="SSF51294">
    <property type="entry name" value="Hedgehog/intein (Hint) domain"/>
    <property type="match status" value="1"/>
</dbReference>
<dbReference type="InterPro" id="IPR004042">
    <property type="entry name" value="Intein_endonuc_central"/>
</dbReference>
<evidence type="ECO:0000256" key="2">
    <source>
        <dbReference type="ARBA" id="ARBA00023000"/>
    </source>
</evidence>
<dbReference type="GO" id="GO:0006310">
    <property type="term" value="P:DNA recombination"/>
    <property type="evidence" value="ECO:0007669"/>
    <property type="project" value="UniProtKB-KW"/>
</dbReference>
<evidence type="ECO:0000259" key="4">
    <source>
        <dbReference type="PROSITE" id="PS50819"/>
    </source>
</evidence>
<dbReference type="GO" id="GO:0015074">
    <property type="term" value="P:DNA integration"/>
    <property type="evidence" value="ECO:0007669"/>
    <property type="project" value="InterPro"/>
</dbReference>
<evidence type="ECO:0008006" key="8">
    <source>
        <dbReference type="Google" id="ProtNLM"/>
    </source>
</evidence>
<keyword evidence="3" id="KW-0233">DNA recombination</keyword>
<dbReference type="InterPro" id="IPR006142">
    <property type="entry name" value="INTEIN"/>
</dbReference>
<dbReference type="EMBL" id="MHNF01000026">
    <property type="protein sequence ID" value="OGZ40713.1"/>
    <property type="molecule type" value="Genomic_DNA"/>
</dbReference>
<evidence type="ECO:0000256" key="1">
    <source>
        <dbReference type="ARBA" id="ARBA00022813"/>
    </source>
</evidence>
<dbReference type="InterPro" id="IPR013762">
    <property type="entry name" value="Integrase-like_cat_sf"/>
</dbReference>
<gene>
    <name evidence="6" type="ORF">A3B04_00875</name>
</gene>
<evidence type="ECO:0000256" key="3">
    <source>
        <dbReference type="ARBA" id="ARBA00023172"/>
    </source>
</evidence>
<evidence type="ECO:0000313" key="6">
    <source>
        <dbReference type="EMBL" id="OGZ40713.1"/>
    </source>
</evidence>
<dbReference type="GO" id="GO:0004519">
    <property type="term" value="F:endonuclease activity"/>
    <property type="evidence" value="ECO:0007669"/>
    <property type="project" value="InterPro"/>
</dbReference>
<organism evidence="6 7">
    <name type="scientific">Candidatus Portnoybacteria bacterium RIFCSPLOWO2_02_FULL_39_11</name>
    <dbReference type="NCBI Taxonomy" id="1802001"/>
    <lineage>
        <taxon>Bacteria</taxon>
        <taxon>Candidatus Portnoyibacteriota</taxon>
    </lineage>
</organism>
<dbReference type="InterPro" id="IPR011010">
    <property type="entry name" value="DNA_brk_join_enz"/>
</dbReference>
<evidence type="ECO:0000313" key="7">
    <source>
        <dbReference type="Proteomes" id="UP000177126"/>
    </source>
</evidence>